<gene>
    <name evidence="1" type="ORF">HanXRQr2_Chr11g0484781</name>
</gene>
<dbReference type="Proteomes" id="UP000215914">
    <property type="component" value="Unassembled WGS sequence"/>
</dbReference>
<proteinExistence type="predicted"/>
<evidence type="ECO:0000313" key="2">
    <source>
        <dbReference type="Proteomes" id="UP000215914"/>
    </source>
</evidence>
<name>A0A9K3HNN8_HELAN</name>
<protein>
    <submittedName>
        <fullName evidence="1">Uncharacterized protein</fullName>
    </submittedName>
</protein>
<organism evidence="1 2">
    <name type="scientific">Helianthus annuus</name>
    <name type="common">Common sunflower</name>
    <dbReference type="NCBI Taxonomy" id="4232"/>
    <lineage>
        <taxon>Eukaryota</taxon>
        <taxon>Viridiplantae</taxon>
        <taxon>Streptophyta</taxon>
        <taxon>Embryophyta</taxon>
        <taxon>Tracheophyta</taxon>
        <taxon>Spermatophyta</taxon>
        <taxon>Magnoliopsida</taxon>
        <taxon>eudicotyledons</taxon>
        <taxon>Gunneridae</taxon>
        <taxon>Pentapetalae</taxon>
        <taxon>asterids</taxon>
        <taxon>campanulids</taxon>
        <taxon>Asterales</taxon>
        <taxon>Asteraceae</taxon>
        <taxon>Asteroideae</taxon>
        <taxon>Heliantheae alliance</taxon>
        <taxon>Heliantheae</taxon>
        <taxon>Helianthus</taxon>
    </lineage>
</organism>
<dbReference type="Gramene" id="mRNA:HanXRQr2_Chr11g0484781">
    <property type="protein sequence ID" value="mRNA:HanXRQr2_Chr11g0484781"/>
    <property type="gene ID" value="HanXRQr2_Chr11g0484781"/>
</dbReference>
<reference evidence="1" key="1">
    <citation type="journal article" date="2017" name="Nature">
        <title>The sunflower genome provides insights into oil metabolism, flowering and Asterid evolution.</title>
        <authorList>
            <person name="Badouin H."/>
            <person name="Gouzy J."/>
            <person name="Grassa C.J."/>
            <person name="Murat F."/>
            <person name="Staton S.E."/>
            <person name="Cottret L."/>
            <person name="Lelandais-Briere C."/>
            <person name="Owens G.L."/>
            <person name="Carrere S."/>
            <person name="Mayjonade B."/>
            <person name="Legrand L."/>
            <person name="Gill N."/>
            <person name="Kane N.C."/>
            <person name="Bowers J.E."/>
            <person name="Hubner S."/>
            <person name="Bellec A."/>
            <person name="Berard A."/>
            <person name="Berges H."/>
            <person name="Blanchet N."/>
            <person name="Boniface M.C."/>
            <person name="Brunel D."/>
            <person name="Catrice O."/>
            <person name="Chaidir N."/>
            <person name="Claudel C."/>
            <person name="Donnadieu C."/>
            <person name="Faraut T."/>
            <person name="Fievet G."/>
            <person name="Helmstetter N."/>
            <person name="King M."/>
            <person name="Knapp S.J."/>
            <person name="Lai Z."/>
            <person name="Le Paslier M.C."/>
            <person name="Lippi Y."/>
            <person name="Lorenzon L."/>
            <person name="Mandel J.R."/>
            <person name="Marage G."/>
            <person name="Marchand G."/>
            <person name="Marquand E."/>
            <person name="Bret-Mestries E."/>
            <person name="Morien E."/>
            <person name="Nambeesan S."/>
            <person name="Nguyen T."/>
            <person name="Pegot-Espagnet P."/>
            <person name="Pouilly N."/>
            <person name="Raftis F."/>
            <person name="Sallet E."/>
            <person name="Schiex T."/>
            <person name="Thomas J."/>
            <person name="Vandecasteele C."/>
            <person name="Vares D."/>
            <person name="Vear F."/>
            <person name="Vautrin S."/>
            <person name="Crespi M."/>
            <person name="Mangin B."/>
            <person name="Burke J.M."/>
            <person name="Salse J."/>
            <person name="Munos S."/>
            <person name="Vincourt P."/>
            <person name="Rieseberg L.H."/>
            <person name="Langlade N.B."/>
        </authorList>
    </citation>
    <scope>NUCLEOTIDE SEQUENCE</scope>
    <source>
        <tissue evidence="1">Leaves</tissue>
    </source>
</reference>
<reference evidence="1" key="2">
    <citation type="submission" date="2020-06" db="EMBL/GenBank/DDBJ databases">
        <title>Helianthus annuus Genome sequencing and assembly Release 2.</title>
        <authorList>
            <person name="Gouzy J."/>
            <person name="Langlade N."/>
            <person name="Munos S."/>
        </authorList>
    </citation>
    <scope>NUCLEOTIDE SEQUENCE</scope>
    <source>
        <tissue evidence="1">Leaves</tissue>
    </source>
</reference>
<dbReference type="AlphaFoldDB" id="A0A9K3HNN8"/>
<dbReference type="EMBL" id="MNCJ02000326">
    <property type="protein sequence ID" value="KAF5781531.1"/>
    <property type="molecule type" value="Genomic_DNA"/>
</dbReference>
<keyword evidence="2" id="KW-1185">Reference proteome</keyword>
<accession>A0A9K3HNN8</accession>
<comment type="caution">
    <text evidence="1">The sequence shown here is derived from an EMBL/GenBank/DDBJ whole genome shotgun (WGS) entry which is preliminary data.</text>
</comment>
<evidence type="ECO:0000313" key="1">
    <source>
        <dbReference type="EMBL" id="KAF5781531.1"/>
    </source>
</evidence>
<sequence>MSGGKLVKTSKSSIISSRCLPSIPRHKLTRAGGFLFIKGDPDDCSEGL</sequence>